<keyword evidence="8" id="KW-0479">Metal-binding</keyword>
<keyword evidence="3 8" id="KW-0349">Heme</keyword>
<comment type="function">
    <text evidence="8">Part of the MsrPQ system that repairs oxidized periplasmic proteins containing methionine sulfoxide residues (Met-O), using respiratory chain electrons. Thus protects these proteins from oxidative-stress damage caused by reactive species of oxygen and chlorine generated by the host defense mechanisms. MsrPQ is essential for the maintenance of envelope integrity under bleach stress, rescuing a wide series of structurally unrelated periplasmic proteins from methionine oxidation. MsrQ provides electrons for reduction to the reductase catalytic subunit MsrP, using the quinone pool of the respiratory chain.</text>
</comment>
<organism evidence="10 11">
    <name type="scientific">Thiobaca trueperi</name>
    <dbReference type="NCBI Taxonomy" id="127458"/>
    <lineage>
        <taxon>Bacteria</taxon>
        <taxon>Pseudomonadati</taxon>
        <taxon>Pseudomonadota</taxon>
        <taxon>Gammaproteobacteria</taxon>
        <taxon>Chromatiales</taxon>
        <taxon>Chromatiaceae</taxon>
        <taxon>Thiobaca</taxon>
    </lineage>
</organism>
<keyword evidence="5 8" id="KW-1133">Transmembrane helix</keyword>
<comment type="subunit">
    <text evidence="8">Heterodimer of a catalytic subunit (MsrP) and a heme-binding subunit (MsrQ).</text>
</comment>
<evidence type="ECO:0000313" key="10">
    <source>
        <dbReference type="EMBL" id="TCT19491.1"/>
    </source>
</evidence>
<proteinExistence type="inferred from homology"/>
<evidence type="ECO:0000256" key="3">
    <source>
        <dbReference type="ARBA" id="ARBA00022617"/>
    </source>
</evidence>
<gene>
    <name evidence="8" type="primary">msrQ</name>
    <name evidence="10" type="ORF">EDC35_10898</name>
</gene>
<dbReference type="OrthoDB" id="9788328at2"/>
<keyword evidence="7 8" id="KW-0472">Membrane</keyword>
<feature type="domain" description="Ferric oxidoreductase" evidence="9">
    <location>
        <begin position="50"/>
        <end position="163"/>
    </location>
</feature>
<feature type="transmembrane region" description="Helical" evidence="8">
    <location>
        <begin position="153"/>
        <end position="171"/>
    </location>
</feature>
<feature type="transmembrane region" description="Helical" evidence="8">
    <location>
        <begin position="82"/>
        <end position="100"/>
    </location>
</feature>
<dbReference type="GO" id="GO:0005886">
    <property type="term" value="C:plasma membrane"/>
    <property type="evidence" value="ECO:0007669"/>
    <property type="project" value="UniProtKB-SubCell"/>
</dbReference>
<evidence type="ECO:0000256" key="2">
    <source>
        <dbReference type="ARBA" id="ARBA00022448"/>
    </source>
</evidence>
<feature type="transmembrane region" description="Helical" evidence="8">
    <location>
        <begin position="120"/>
        <end position="141"/>
    </location>
</feature>
<evidence type="ECO:0000256" key="7">
    <source>
        <dbReference type="ARBA" id="ARBA00023136"/>
    </source>
</evidence>
<keyword evidence="4 8" id="KW-0812">Transmembrane</keyword>
<protein>
    <recommendedName>
        <fullName evidence="8">Protein-methionine-sulfoxide reductase heme-binding subunit MsrQ</fullName>
    </recommendedName>
    <alternativeName>
        <fullName evidence="8">Flavocytochrome MsrQ</fullName>
    </alternativeName>
</protein>
<evidence type="ECO:0000256" key="4">
    <source>
        <dbReference type="ARBA" id="ARBA00022692"/>
    </source>
</evidence>
<dbReference type="GO" id="GO:0020037">
    <property type="term" value="F:heme binding"/>
    <property type="evidence" value="ECO:0007669"/>
    <property type="project" value="UniProtKB-UniRule"/>
</dbReference>
<keyword evidence="6 8" id="KW-0408">Iron</keyword>
<name>A0A4R3MVQ8_9GAMM</name>
<dbReference type="InterPro" id="IPR022837">
    <property type="entry name" value="MsrQ-like"/>
</dbReference>
<dbReference type="GO" id="GO:0009055">
    <property type="term" value="F:electron transfer activity"/>
    <property type="evidence" value="ECO:0007669"/>
    <property type="project" value="UniProtKB-UniRule"/>
</dbReference>
<keyword evidence="8" id="KW-0249">Electron transport</keyword>
<dbReference type="AlphaFoldDB" id="A0A4R3MVQ8"/>
<accession>A0A4R3MVQ8</accession>
<sequence>MTPSRTETLVRVGKPLVFLLCLAPMGHLLWRVVMETIGANPVETLIHATGDWTLRLLLITLAVTPLRRLTGQVWLIRFRRQLGLFAFFYACLHLTAYLWLDQFFDWRAIIEDIVKRPYITVGFAAFVLLIPLAVTSTRGWTRRLGRRWKTLHRVVYFIAILGVVHYLWLVKADRFEPILYGVILAGLLAFRIPWRKGNQSGVN</sequence>
<dbReference type="HAMAP" id="MF_01207">
    <property type="entry name" value="MsrQ"/>
    <property type="match status" value="1"/>
</dbReference>
<dbReference type="GO" id="GO:0010181">
    <property type="term" value="F:FMN binding"/>
    <property type="evidence" value="ECO:0007669"/>
    <property type="project" value="UniProtKB-UniRule"/>
</dbReference>
<keyword evidence="8" id="KW-1003">Cell membrane</keyword>
<feature type="transmembrane region" description="Helical" evidence="8">
    <location>
        <begin position="52"/>
        <end position="70"/>
    </location>
</feature>
<evidence type="ECO:0000256" key="8">
    <source>
        <dbReference type="HAMAP-Rule" id="MF_01207"/>
    </source>
</evidence>
<keyword evidence="8" id="KW-0288">FMN</keyword>
<dbReference type="Proteomes" id="UP000295717">
    <property type="component" value="Unassembled WGS sequence"/>
</dbReference>
<keyword evidence="11" id="KW-1185">Reference proteome</keyword>
<evidence type="ECO:0000313" key="11">
    <source>
        <dbReference type="Proteomes" id="UP000295717"/>
    </source>
</evidence>
<reference evidence="10 11" key="1">
    <citation type="submission" date="2019-03" db="EMBL/GenBank/DDBJ databases">
        <title>Genomic Encyclopedia of Type Strains, Phase IV (KMG-IV): sequencing the most valuable type-strain genomes for metagenomic binning, comparative biology and taxonomic classification.</title>
        <authorList>
            <person name="Goeker M."/>
        </authorList>
    </citation>
    <scope>NUCLEOTIDE SEQUENCE [LARGE SCALE GENOMIC DNA]</scope>
    <source>
        <strain evidence="10 11">DSM 13587</strain>
    </source>
</reference>
<evidence type="ECO:0000259" key="9">
    <source>
        <dbReference type="Pfam" id="PF01794"/>
    </source>
</evidence>
<evidence type="ECO:0000256" key="1">
    <source>
        <dbReference type="ARBA" id="ARBA00004141"/>
    </source>
</evidence>
<comment type="cofactor">
    <cofactor evidence="8">
        <name>heme b</name>
        <dbReference type="ChEBI" id="CHEBI:60344"/>
    </cofactor>
    <text evidence="8">Binds 1 heme b (iron(II)-protoporphyrin IX) group per subunit.</text>
</comment>
<dbReference type="PANTHER" id="PTHR36964:SF1">
    <property type="entry name" value="PROTEIN-METHIONINE-SULFOXIDE REDUCTASE HEME-BINDING SUBUNIT MSRQ"/>
    <property type="match status" value="1"/>
</dbReference>
<feature type="transmembrane region" description="Helical" evidence="8">
    <location>
        <begin position="12"/>
        <end position="32"/>
    </location>
</feature>
<evidence type="ECO:0000256" key="6">
    <source>
        <dbReference type="ARBA" id="ARBA00023004"/>
    </source>
</evidence>
<dbReference type="Pfam" id="PF01794">
    <property type="entry name" value="Ferric_reduct"/>
    <property type="match status" value="1"/>
</dbReference>
<dbReference type="GO" id="GO:0016679">
    <property type="term" value="F:oxidoreductase activity, acting on diphenols and related substances as donors"/>
    <property type="evidence" value="ECO:0007669"/>
    <property type="project" value="TreeGrafter"/>
</dbReference>
<evidence type="ECO:0000256" key="5">
    <source>
        <dbReference type="ARBA" id="ARBA00022989"/>
    </source>
</evidence>
<keyword evidence="8" id="KW-0285">Flavoprotein</keyword>
<dbReference type="GO" id="GO:0030091">
    <property type="term" value="P:protein repair"/>
    <property type="evidence" value="ECO:0007669"/>
    <property type="project" value="UniProtKB-UniRule"/>
</dbReference>
<dbReference type="GO" id="GO:0046872">
    <property type="term" value="F:metal ion binding"/>
    <property type="evidence" value="ECO:0007669"/>
    <property type="project" value="UniProtKB-KW"/>
</dbReference>
<dbReference type="InterPro" id="IPR013130">
    <property type="entry name" value="Fe3_Rdtase_TM_dom"/>
</dbReference>
<keyword evidence="2 8" id="KW-0813">Transport</keyword>
<feature type="transmembrane region" description="Helical" evidence="8">
    <location>
        <begin position="177"/>
        <end position="194"/>
    </location>
</feature>
<dbReference type="EMBL" id="SMAO01000008">
    <property type="protein sequence ID" value="TCT19491.1"/>
    <property type="molecule type" value="Genomic_DNA"/>
</dbReference>
<dbReference type="RefSeq" id="WP_132978002.1">
    <property type="nucleotide sequence ID" value="NZ_SMAO01000008.1"/>
</dbReference>
<comment type="similarity">
    <text evidence="8">Belongs to the MsrQ family.</text>
</comment>
<comment type="cofactor">
    <cofactor evidence="8">
        <name>FMN</name>
        <dbReference type="ChEBI" id="CHEBI:58210"/>
    </cofactor>
    <text evidence="8">Binds 1 FMN per subunit.</text>
</comment>
<dbReference type="PANTHER" id="PTHR36964">
    <property type="entry name" value="PROTEIN-METHIONINE-SULFOXIDE REDUCTASE HEME-BINDING SUBUNIT MSRQ"/>
    <property type="match status" value="1"/>
</dbReference>
<comment type="subcellular location">
    <subcellularLocation>
        <location evidence="8">Cell membrane</location>
        <topology evidence="8">Multi-pass membrane protein</topology>
    </subcellularLocation>
    <subcellularLocation>
        <location evidence="1">Membrane</location>
        <topology evidence="1">Multi-pass membrane protein</topology>
    </subcellularLocation>
</comment>
<comment type="caution">
    <text evidence="10">The sequence shown here is derived from an EMBL/GenBank/DDBJ whole genome shotgun (WGS) entry which is preliminary data.</text>
</comment>